<dbReference type="SMART" id="SM00407">
    <property type="entry name" value="IGc1"/>
    <property type="match status" value="5"/>
</dbReference>
<dbReference type="Pfam" id="PF07654">
    <property type="entry name" value="C1-set"/>
    <property type="match status" value="5"/>
</dbReference>
<dbReference type="EMBL" id="OZ035834">
    <property type="protein sequence ID" value="CAL1575692.1"/>
    <property type="molecule type" value="Genomic_DNA"/>
</dbReference>
<proteinExistence type="predicted"/>
<keyword evidence="1" id="KW-0393">Immunoglobulin domain</keyword>
<feature type="domain" description="Ig-like" evidence="3">
    <location>
        <begin position="468"/>
        <end position="556"/>
    </location>
</feature>
<dbReference type="Proteomes" id="UP001497482">
    <property type="component" value="Chromosome 12"/>
</dbReference>
<name>A0AAV2JI42_KNICA</name>
<dbReference type="AlphaFoldDB" id="A0AAV2JI42"/>
<accession>A0AAV2JI42</accession>
<organism evidence="4 5">
    <name type="scientific">Knipowitschia caucasica</name>
    <name type="common">Caucasian dwarf goby</name>
    <name type="synonym">Pomatoschistus caucasicus</name>
    <dbReference type="NCBI Taxonomy" id="637954"/>
    <lineage>
        <taxon>Eukaryota</taxon>
        <taxon>Metazoa</taxon>
        <taxon>Chordata</taxon>
        <taxon>Craniata</taxon>
        <taxon>Vertebrata</taxon>
        <taxon>Euteleostomi</taxon>
        <taxon>Actinopterygii</taxon>
        <taxon>Neopterygii</taxon>
        <taxon>Teleostei</taxon>
        <taxon>Neoteleostei</taxon>
        <taxon>Acanthomorphata</taxon>
        <taxon>Gobiaria</taxon>
        <taxon>Gobiiformes</taxon>
        <taxon>Gobioidei</taxon>
        <taxon>Gobiidae</taxon>
        <taxon>Gobiinae</taxon>
        <taxon>Knipowitschia</taxon>
    </lineage>
</organism>
<feature type="signal peptide" evidence="2">
    <location>
        <begin position="1"/>
        <end position="15"/>
    </location>
</feature>
<dbReference type="CDD" id="cd00098">
    <property type="entry name" value="IgC1"/>
    <property type="match status" value="5"/>
</dbReference>
<dbReference type="InterPro" id="IPR050380">
    <property type="entry name" value="Immune_Resp_Modulators"/>
</dbReference>
<evidence type="ECO:0000313" key="4">
    <source>
        <dbReference type="EMBL" id="CAL1575692.1"/>
    </source>
</evidence>
<reference evidence="4 5" key="1">
    <citation type="submission" date="2024-04" db="EMBL/GenBank/DDBJ databases">
        <authorList>
            <person name="Waldvogel A.-M."/>
            <person name="Schoenle A."/>
        </authorList>
    </citation>
    <scope>NUCLEOTIDE SEQUENCE [LARGE SCALE GENOMIC DNA]</scope>
</reference>
<evidence type="ECO:0000313" key="5">
    <source>
        <dbReference type="Proteomes" id="UP001497482"/>
    </source>
</evidence>
<feature type="domain" description="Ig-like" evidence="3">
    <location>
        <begin position="182"/>
        <end position="270"/>
    </location>
</feature>
<dbReference type="InterPro" id="IPR003597">
    <property type="entry name" value="Ig_C1-set"/>
</dbReference>
<feature type="domain" description="Ig-like" evidence="3">
    <location>
        <begin position="687"/>
        <end position="775"/>
    </location>
</feature>
<dbReference type="InterPro" id="IPR007110">
    <property type="entry name" value="Ig-like_dom"/>
</dbReference>
<evidence type="ECO:0000256" key="2">
    <source>
        <dbReference type="SAM" id="SignalP"/>
    </source>
</evidence>
<keyword evidence="5" id="KW-1185">Reference proteome</keyword>
<gene>
    <name evidence="4" type="ORF">KC01_LOCUS7208</name>
</gene>
<dbReference type="InterPro" id="IPR013783">
    <property type="entry name" value="Ig-like_fold"/>
</dbReference>
<feature type="domain" description="Ig-like" evidence="3">
    <location>
        <begin position="39"/>
        <end position="127"/>
    </location>
</feature>
<evidence type="ECO:0000259" key="3">
    <source>
        <dbReference type="PROSITE" id="PS50835"/>
    </source>
</evidence>
<evidence type="ECO:0000256" key="1">
    <source>
        <dbReference type="ARBA" id="ARBA00023319"/>
    </source>
</evidence>
<sequence>MWLCSKWTLLIVSQQQQLFTVGWTHSEQEVKDTVGVQRPALTVLPPSREELLRDSVTLLCVASGGFPSDWTLSWRVGGASTEGSHSPGVLRGDSLYNRISVLQLSTEHWRDASVMCEAHRSGQSPVTQGLEAASCSQVEPVKQQQASVQMRMEQSRAMDFVSLWNTFGGGTQLIVDLGVQRPALTVLPPSREELLRDSVTLLCVASGGFPSDWTLSWRVGGASTEGSHSPGVLRGDSLYNRISVLQLSTEHWRDASVMCEAHRSGQSPVTQGLEAASCSQVEPVKQQQASVQMRMEQSRAMDFVSLWNTFGGGTQLIVDLGVQRPALTVLPPSREELLRDSVTLLCVASGGFPSDWTLSWRVGGASTEGSHSPGVLRGDSLFDRISVLQLSTEHWRDASVMCEAHRSGQSPVTQGLEAASCSQVEPVKQQQASVQMRMEQSRAMDFVSLWNTFGGGTQLIVDLGVQRPALTVLPPSREELLRDSVTLLCVASGGFPSDWTLSWRVGGASTEGSHSPGVLRGDSLYNRISVLQLSTEHWRDASVMCEAHRSGQSPVTQGLEAASCSQVEPVKQQQASVQMRMEQSRAMGSHSPGVLRGDSLYNRISVLQLSTEHWRDASVMCEAHRSGQSPVTQGLEAASCSQVEPVKQQQASVQMRMEQSRAMDFVSLWNTFGGGTQLIVDLGVQRPALTVLPPSREELLRDSVTLLCVASGGFPSDWTLSWRVGGASTEGSHSPGVLRGDSLYDRISVLQLSTEHWRDASVMCEAHRSGQSPVTQGLEAASCSQ</sequence>
<dbReference type="Gene3D" id="2.60.40.10">
    <property type="entry name" value="Immunoglobulins"/>
    <property type="match status" value="5"/>
</dbReference>
<feature type="chain" id="PRO_5043819464" description="Ig-like domain-containing protein" evidence="2">
    <location>
        <begin position="16"/>
        <end position="785"/>
    </location>
</feature>
<protein>
    <recommendedName>
        <fullName evidence="3">Ig-like domain-containing protein</fullName>
    </recommendedName>
</protein>
<dbReference type="PROSITE" id="PS50835">
    <property type="entry name" value="IG_LIKE"/>
    <property type="match status" value="5"/>
</dbReference>
<keyword evidence="2" id="KW-0732">Signal</keyword>
<dbReference type="PANTHER" id="PTHR23411">
    <property type="entry name" value="TAPASIN"/>
    <property type="match status" value="1"/>
</dbReference>
<dbReference type="InterPro" id="IPR036179">
    <property type="entry name" value="Ig-like_dom_sf"/>
</dbReference>
<dbReference type="SUPFAM" id="SSF48726">
    <property type="entry name" value="Immunoglobulin"/>
    <property type="match status" value="5"/>
</dbReference>
<feature type="domain" description="Ig-like" evidence="3">
    <location>
        <begin position="325"/>
        <end position="413"/>
    </location>
</feature>